<dbReference type="AlphaFoldDB" id="A0A3S0WXJ1"/>
<dbReference type="InterPro" id="IPR016032">
    <property type="entry name" value="Sig_transdc_resp-reg_C-effctor"/>
</dbReference>
<dbReference type="GO" id="GO:0006355">
    <property type="term" value="P:regulation of DNA-templated transcription"/>
    <property type="evidence" value="ECO:0007669"/>
    <property type="project" value="InterPro"/>
</dbReference>
<dbReference type="CDD" id="cd06170">
    <property type="entry name" value="LuxR_C_like"/>
    <property type="match status" value="1"/>
</dbReference>
<dbReference type="PROSITE" id="PS50043">
    <property type="entry name" value="HTH_LUXR_2"/>
    <property type="match status" value="1"/>
</dbReference>
<evidence type="ECO:0000313" key="5">
    <source>
        <dbReference type="EMBL" id="RUQ75059.1"/>
    </source>
</evidence>
<evidence type="ECO:0000256" key="1">
    <source>
        <dbReference type="ARBA" id="ARBA00023015"/>
    </source>
</evidence>
<protein>
    <recommendedName>
        <fullName evidence="4">HTH luxR-type domain-containing protein</fullName>
    </recommendedName>
</protein>
<dbReference type="SUPFAM" id="SSF46894">
    <property type="entry name" value="C-terminal effector domain of the bipartite response regulators"/>
    <property type="match status" value="1"/>
</dbReference>
<dbReference type="PANTHER" id="PTHR44688:SF16">
    <property type="entry name" value="DNA-BINDING TRANSCRIPTIONAL ACTIVATOR DEVR_DOSR"/>
    <property type="match status" value="1"/>
</dbReference>
<name>A0A3S0WXJ1_9PROT</name>
<accession>A0A3S0WXJ1</accession>
<dbReference type="PRINTS" id="PR00038">
    <property type="entry name" value="HTHLUXR"/>
</dbReference>
<keyword evidence="2" id="KW-0238">DNA-binding</keyword>
<feature type="domain" description="HTH luxR-type" evidence="4">
    <location>
        <begin position="32"/>
        <end position="97"/>
    </location>
</feature>
<evidence type="ECO:0000313" key="6">
    <source>
        <dbReference type="Proteomes" id="UP000280346"/>
    </source>
</evidence>
<proteinExistence type="predicted"/>
<dbReference type="InterPro" id="IPR000792">
    <property type="entry name" value="Tscrpt_reg_LuxR_C"/>
</dbReference>
<dbReference type="SMART" id="SM00421">
    <property type="entry name" value="HTH_LUXR"/>
    <property type="match status" value="1"/>
</dbReference>
<organism evidence="5 6">
    <name type="scientific">Azospirillum doebereinerae</name>
    <dbReference type="NCBI Taxonomy" id="92933"/>
    <lineage>
        <taxon>Bacteria</taxon>
        <taxon>Pseudomonadati</taxon>
        <taxon>Pseudomonadota</taxon>
        <taxon>Alphaproteobacteria</taxon>
        <taxon>Rhodospirillales</taxon>
        <taxon>Azospirillaceae</taxon>
        <taxon>Azospirillum</taxon>
    </lineage>
</organism>
<dbReference type="RefSeq" id="WP_126995071.1">
    <property type="nucleotide sequence ID" value="NZ_JBNPXW010000002.1"/>
</dbReference>
<dbReference type="Pfam" id="PF00196">
    <property type="entry name" value="GerE"/>
    <property type="match status" value="1"/>
</dbReference>
<dbReference type="PROSITE" id="PS00622">
    <property type="entry name" value="HTH_LUXR_1"/>
    <property type="match status" value="1"/>
</dbReference>
<keyword evidence="3" id="KW-0804">Transcription</keyword>
<evidence type="ECO:0000256" key="3">
    <source>
        <dbReference type="ARBA" id="ARBA00023163"/>
    </source>
</evidence>
<gene>
    <name evidence="5" type="ORF">EJ913_04155</name>
</gene>
<reference evidence="5 6" key="1">
    <citation type="submission" date="2018-12" db="EMBL/GenBank/DDBJ databases">
        <authorList>
            <person name="Yang Y."/>
        </authorList>
    </citation>
    <scope>NUCLEOTIDE SEQUENCE [LARGE SCALE GENOMIC DNA]</scope>
    <source>
        <strain evidence="5 6">GSF71</strain>
    </source>
</reference>
<dbReference type="OrthoDB" id="9782655at2"/>
<dbReference type="Gene3D" id="1.10.10.10">
    <property type="entry name" value="Winged helix-like DNA-binding domain superfamily/Winged helix DNA-binding domain"/>
    <property type="match status" value="1"/>
</dbReference>
<dbReference type="Proteomes" id="UP000280346">
    <property type="component" value="Unassembled WGS sequence"/>
</dbReference>
<evidence type="ECO:0000259" key="4">
    <source>
        <dbReference type="PROSITE" id="PS50043"/>
    </source>
</evidence>
<dbReference type="GO" id="GO:0003677">
    <property type="term" value="F:DNA binding"/>
    <property type="evidence" value="ECO:0007669"/>
    <property type="project" value="UniProtKB-KW"/>
</dbReference>
<keyword evidence="6" id="KW-1185">Reference proteome</keyword>
<sequence>MTAPLPPPALPPQVGSLLRSDATAAPKRGRDALARLSRLSTREIDVLGLLALGKTSKVIAYELSISAKTVEIHRARIMAKMGCGSLVELGRLWEAAVAALPTSLDATTLENDRLD</sequence>
<dbReference type="InterPro" id="IPR036388">
    <property type="entry name" value="WH-like_DNA-bd_sf"/>
</dbReference>
<keyword evidence="1" id="KW-0805">Transcription regulation</keyword>
<evidence type="ECO:0000256" key="2">
    <source>
        <dbReference type="ARBA" id="ARBA00023125"/>
    </source>
</evidence>
<comment type="caution">
    <text evidence="5">The sequence shown here is derived from an EMBL/GenBank/DDBJ whole genome shotgun (WGS) entry which is preliminary data.</text>
</comment>
<dbReference type="PANTHER" id="PTHR44688">
    <property type="entry name" value="DNA-BINDING TRANSCRIPTIONAL ACTIVATOR DEVR_DOSR"/>
    <property type="match status" value="1"/>
</dbReference>
<dbReference type="EMBL" id="RZIJ01000002">
    <property type="protein sequence ID" value="RUQ75059.1"/>
    <property type="molecule type" value="Genomic_DNA"/>
</dbReference>